<evidence type="ECO:0000259" key="11">
    <source>
        <dbReference type="PROSITE" id="PS51903"/>
    </source>
</evidence>
<dbReference type="SUPFAM" id="SSF81923">
    <property type="entry name" value="Double Clp-N motif"/>
    <property type="match status" value="1"/>
</dbReference>
<dbReference type="GO" id="GO:0016887">
    <property type="term" value="F:ATP hydrolysis activity"/>
    <property type="evidence" value="ECO:0007669"/>
    <property type="project" value="InterPro"/>
</dbReference>
<dbReference type="FunFam" id="3.40.50.300:FF:000120">
    <property type="entry name" value="ATP-dependent chaperone ClpB"/>
    <property type="match status" value="1"/>
</dbReference>
<dbReference type="Pfam" id="PF07724">
    <property type="entry name" value="AAA_2"/>
    <property type="match status" value="1"/>
</dbReference>
<keyword evidence="5 10" id="KW-0175">Coiled coil</keyword>
<dbReference type="NCBIfam" id="TIGR03346">
    <property type="entry name" value="chaperone_ClpB"/>
    <property type="match status" value="1"/>
</dbReference>
<dbReference type="Pfam" id="PF17871">
    <property type="entry name" value="AAA_lid_9"/>
    <property type="match status" value="1"/>
</dbReference>
<dbReference type="InterPro" id="IPR001270">
    <property type="entry name" value="ClpA/B"/>
</dbReference>
<dbReference type="InterPro" id="IPR017730">
    <property type="entry name" value="Chaperonin_ClpB"/>
</dbReference>
<evidence type="ECO:0000313" key="12">
    <source>
        <dbReference type="EMBL" id="MBI2466089.1"/>
    </source>
</evidence>
<evidence type="ECO:0000256" key="8">
    <source>
        <dbReference type="PROSITE-ProRule" id="PRU01251"/>
    </source>
</evidence>
<keyword evidence="4 9" id="KW-0067">ATP-binding</keyword>
<dbReference type="InterPro" id="IPR036628">
    <property type="entry name" value="Clp_N_dom_sf"/>
</dbReference>
<name>A0A931YDY6_9BACT</name>
<dbReference type="PROSITE" id="PS51903">
    <property type="entry name" value="CLP_R"/>
    <property type="match status" value="1"/>
</dbReference>
<dbReference type="PANTHER" id="PTHR11638:SF18">
    <property type="entry name" value="HEAT SHOCK PROTEIN 104"/>
    <property type="match status" value="1"/>
</dbReference>
<dbReference type="InterPro" id="IPR003959">
    <property type="entry name" value="ATPase_AAA_core"/>
</dbReference>
<dbReference type="EMBL" id="JACPHQ010000033">
    <property type="protein sequence ID" value="MBI2466089.1"/>
    <property type="molecule type" value="Genomic_DNA"/>
</dbReference>
<dbReference type="PROSITE" id="PS00870">
    <property type="entry name" value="CLPAB_1"/>
    <property type="match status" value="1"/>
</dbReference>
<comment type="similarity">
    <text evidence="1 9">Belongs to the ClpA/ClpB family.</text>
</comment>
<dbReference type="AlphaFoldDB" id="A0A931YDY6"/>
<dbReference type="SMART" id="SM01086">
    <property type="entry name" value="ClpB_D2-small"/>
    <property type="match status" value="1"/>
</dbReference>
<dbReference type="InterPro" id="IPR050130">
    <property type="entry name" value="ClpA_ClpB"/>
</dbReference>
<dbReference type="Gene3D" id="3.40.50.300">
    <property type="entry name" value="P-loop containing nucleotide triphosphate hydrolases"/>
    <property type="match status" value="3"/>
</dbReference>
<dbReference type="PROSITE" id="PS00871">
    <property type="entry name" value="CLPAB_2"/>
    <property type="match status" value="1"/>
</dbReference>
<dbReference type="Pfam" id="PF02861">
    <property type="entry name" value="Clp_N"/>
    <property type="match status" value="1"/>
</dbReference>
<protein>
    <recommendedName>
        <fullName evidence="10">Chaperone protein ClpB</fullName>
    </recommendedName>
</protein>
<dbReference type="Gene3D" id="1.10.1780.10">
    <property type="entry name" value="Clp, N-terminal domain"/>
    <property type="match status" value="1"/>
</dbReference>
<feature type="domain" description="Clp R" evidence="11">
    <location>
        <begin position="3"/>
        <end position="147"/>
    </location>
</feature>
<dbReference type="InterPro" id="IPR004176">
    <property type="entry name" value="Clp_R_N"/>
</dbReference>
<keyword evidence="3 9" id="KW-0547">Nucleotide-binding</keyword>
<dbReference type="Proteomes" id="UP000709672">
    <property type="component" value="Unassembled WGS sequence"/>
</dbReference>
<accession>A0A931YDY6</accession>
<comment type="subunit">
    <text evidence="10">Homohexamer; The oligomerization is ATP-dependent.</text>
</comment>
<dbReference type="CDD" id="cd19499">
    <property type="entry name" value="RecA-like_ClpB_Hsp104-like"/>
    <property type="match status" value="1"/>
</dbReference>
<gene>
    <name evidence="10 12" type="primary">clpB</name>
    <name evidence="12" type="ORF">HYV66_02595</name>
</gene>
<keyword evidence="10" id="KW-0963">Cytoplasm</keyword>
<dbReference type="FunFam" id="3.40.50.300:FF:000025">
    <property type="entry name" value="ATP-dependent Clp protease subunit"/>
    <property type="match status" value="1"/>
</dbReference>
<sequence>MNFGNFTTKAQEAFQKAHFLAQEKGGEQINSFHLLLSLLRQEDGLVSTILRKIEVDVAQVDKMLEQEINKLPKIIGGGVAQLFLGQDLALIIEQAQKEASKFKDEYISTEHLLLALVAVPSKAKQILDENGVKIENLLRALKEIRGEERITSSEPEQIYQALEKYTRNLTDLARQEKLDPVIGRDAEIRRVMQVLSRRTKNNPVLIGEAGVGKTAIVEGLAQRIVSGDVPESIRDKEVVALDIGSLVAGTKFRGEFEERLKAILKEINRAEGRIILFVDELHTLVGAGGAEGAIDASNLLKPPLARGELHAIGATTLKEYQKYIEKDPAFERRFQPILVLEPSDEDAVAILRGIKEKYEVHHGVRITDAAIVAAVEFSQRYISDRFLPDKAVDLIDEATSALRMEIDSMPDELDILSREIRRLEIEKEALKREKEAADKLKKIKSELADLKEKYKVLEAQWLREKDLITKMRQSQKEMERLKGEADIAEREGRLERVAEIRYAEIPALERTIKSSSEKFGKLENSKRLLKEEVGEDDIAEVVSRWTGIPVTRLLEEESKKLARMEDELAKRVIGQMKAVKSVSDAIRRARTGLGEESRPIGSFIFLGPTGVGKTELARSLAGFMFNDENAIVRVDMSEYMERHAVSRLVGSPPGYVGYEEGGQLTEQVRRKPYSVVLFDEIEKAHPEVFNILLQVLDEGRLTDAKGRKVNFKNTIIIMTSNLGTETVHEYHQLGFAHDEGRREESQTREIESKIMETLKRSFRPEFLNRLDEIIVFNSLKKEDLEHIVDLQLEKVKERLEAKDIKLKISDELRNYLVKKGYDPVYGARPLKRIIQTLILNPLAQKLLQLKTANRENQAFKIDINDREEVLVK</sequence>
<evidence type="ECO:0000256" key="1">
    <source>
        <dbReference type="ARBA" id="ARBA00008675"/>
    </source>
</evidence>
<comment type="subunit">
    <text evidence="7">Homohexamer. The oligomerization is ATP-dependent.</text>
</comment>
<keyword evidence="10" id="KW-0346">Stress response</keyword>
<keyword evidence="2 8" id="KW-0677">Repeat</keyword>
<dbReference type="PANTHER" id="PTHR11638">
    <property type="entry name" value="ATP-DEPENDENT CLP PROTEASE"/>
    <property type="match status" value="1"/>
</dbReference>
<dbReference type="Gene3D" id="1.10.8.60">
    <property type="match status" value="1"/>
</dbReference>
<evidence type="ECO:0000256" key="6">
    <source>
        <dbReference type="ARBA" id="ARBA00023186"/>
    </source>
</evidence>
<dbReference type="GO" id="GO:0042026">
    <property type="term" value="P:protein refolding"/>
    <property type="evidence" value="ECO:0007669"/>
    <property type="project" value="UniProtKB-UniRule"/>
</dbReference>
<dbReference type="InterPro" id="IPR028299">
    <property type="entry name" value="ClpA/B_CS2"/>
</dbReference>
<dbReference type="Pfam" id="PF00004">
    <property type="entry name" value="AAA"/>
    <property type="match status" value="1"/>
</dbReference>
<dbReference type="InterPro" id="IPR018368">
    <property type="entry name" value="ClpA/B_CS1"/>
</dbReference>
<proteinExistence type="inferred from homology"/>
<dbReference type="GO" id="GO:0005524">
    <property type="term" value="F:ATP binding"/>
    <property type="evidence" value="ECO:0007669"/>
    <property type="project" value="UniProtKB-UniRule"/>
</dbReference>
<dbReference type="PRINTS" id="PR00300">
    <property type="entry name" value="CLPPROTEASEA"/>
</dbReference>
<comment type="function">
    <text evidence="10">Part of a stress-induced multi-chaperone system, it is involved in the recovery of the cell from heat-induced damage, in cooperation with DnaK, DnaJ and GrpE.</text>
</comment>
<comment type="caution">
    <text evidence="12">The sequence shown here is derived from an EMBL/GenBank/DDBJ whole genome shotgun (WGS) entry which is preliminary data.</text>
</comment>
<dbReference type="FunFam" id="3.40.50.300:FF:000010">
    <property type="entry name" value="Chaperone clpB 1, putative"/>
    <property type="match status" value="1"/>
</dbReference>
<evidence type="ECO:0000256" key="3">
    <source>
        <dbReference type="ARBA" id="ARBA00022741"/>
    </source>
</evidence>
<keyword evidence="6 9" id="KW-0143">Chaperone</keyword>
<dbReference type="CDD" id="cd00009">
    <property type="entry name" value="AAA"/>
    <property type="match status" value="1"/>
</dbReference>
<dbReference type="InterPro" id="IPR027417">
    <property type="entry name" value="P-loop_NTPase"/>
</dbReference>
<evidence type="ECO:0000256" key="4">
    <source>
        <dbReference type="ARBA" id="ARBA00022840"/>
    </source>
</evidence>
<organism evidence="12 13">
    <name type="scientific">Candidatus Sungiibacteriota bacterium</name>
    <dbReference type="NCBI Taxonomy" id="2750080"/>
    <lineage>
        <taxon>Bacteria</taxon>
        <taxon>Candidatus Sungiibacteriota</taxon>
    </lineage>
</organism>
<evidence type="ECO:0000256" key="5">
    <source>
        <dbReference type="ARBA" id="ARBA00023054"/>
    </source>
</evidence>
<evidence type="ECO:0000256" key="10">
    <source>
        <dbReference type="RuleBase" id="RU362034"/>
    </source>
</evidence>
<dbReference type="GO" id="GO:0034605">
    <property type="term" value="P:cellular response to heat"/>
    <property type="evidence" value="ECO:0007669"/>
    <property type="project" value="TreeGrafter"/>
</dbReference>
<evidence type="ECO:0000256" key="9">
    <source>
        <dbReference type="RuleBase" id="RU004432"/>
    </source>
</evidence>
<dbReference type="GO" id="GO:0005737">
    <property type="term" value="C:cytoplasm"/>
    <property type="evidence" value="ECO:0007669"/>
    <property type="project" value="UniProtKB-SubCell"/>
</dbReference>
<dbReference type="Pfam" id="PF10431">
    <property type="entry name" value="ClpB_D2-small"/>
    <property type="match status" value="1"/>
</dbReference>
<dbReference type="InterPro" id="IPR019489">
    <property type="entry name" value="Clp_ATPase_C"/>
</dbReference>
<feature type="coiled-coil region" evidence="10">
    <location>
        <begin position="406"/>
        <end position="491"/>
    </location>
</feature>
<reference evidence="12" key="1">
    <citation type="submission" date="2020-07" db="EMBL/GenBank/DDBJ databases">
        <title>Huge and variable diversity of episymbiotic CPR bacteria and DPANN archaea in groundwater ecosystems.</title>
        <authorList>
            <person name="He C.Y."/>
            <person name="Keren R."/>
            <person name="Whittaker M."/>
            <person name="Farag I.F."/>
            <person name="Doudna J."/>
            <person name="Cate J.H.D."/>
            <person name="Banfield J.F."/>
        </authorList>
    </citation>
    <scope>NUCLEOTIDE SEQUENCE</scope>
    <source>
        <strain evidence="12">NC_groundwater_418_Ag_B-0.1um_45_10</strain>
    </source>
</reference>
<dbReference type="SUPFAM" id="SSF52540">
    <property type="entry name" value="P-loop containing nucleoside triphosphate hydrolases"/>
    <property type="match status" value="2"/>
</dbReference>
<dbReference type="InterPro" id="IPR003593">
    <property type="entry name" value="AAA+_ATPase"/>
</dbReference>
<evidence type="ECO:0000313" key="13">
    <source>
        <dbReference type="Proteomes" id="UP000709672"/>
    </source>
</evidence>
<evidence type="ECO:0000256" key="2">
    <source>
        <dbReference type="ARBA" id="ARBA00022737"/>
    </source>
</evidence>
<comment type="subcellular location">
    <subcellularLocation>
        <location evidence="10">Cytoplasm</location>
    </subcellularLocation>
</comment>
<dbReference type="SMART" id="SM00382">
    <property type="entry name" value="AAA"/>
    <property type="match status" value="2"/>
</dbReference>
<evidence type="ECO:0000256" key="7">
    <source>
        <dbReference type="ARBA" id="ARBA00026057"/>
    </source>
</evidence>
<dbReference type="InterPro" id="IPR041546">
    <property type="entry name" value="ClpA/ClpB_AAA_lid"/>
</dbReference>